<evidence type="ECO:0000313" key="2">
    <source>
        <dbReference type="Proteomes" id="UP000279275"/>
    </source>
</evidence>
<organism evidence="1 2">
    <name type="scientific">Nocardia stercoris</name>
    <dbReference type="NCBI Taxonomy" id="2483361"/>
    <lineage>
        <taxon>Bacteria</taxon>
        <taxon>Bacillati</taxon>
        <taxon>Actinomycetota</taxon>
        <taxon>Actinomycetes</taxon>
        <taxon>Mycobacteriales</taxon>
        <taxon>Nocardiaceae</taxon>
        <taxon>Nocardia</taxon>
    </lineage>
</organism>
<dbReference type="CDD" id="cd03062">
    <property type="entry name" value="TRX_Fd_Sucrase"/>
    <property type="match status" value="1"/>
</dbReference>
<dbReference type="Proteomes" id="UP000279275">
    <property type="component" value="Unassembled WGS sequence"/>
</dbReference>
<evidence type="ECO:0000313" key="1">
    <source>
        <dbReference type="EMBL" id="RMI31954.1"/>
    </source>
</evidence>
<dbReference type="SUPFAM" id="SSF52833">
    <property type="entry name" value="Thioredoxin-like"/>
    <property type="match status" value="1"/>
</dbReference>
<dbReference type="PANTHER" id="PTHR31902:SF22">
    <property type="entry name" value="SLL1203 PROTEIN"/>
    <property type="match status" value="1"/>
</dbReference>
<accession>A0A3M2L3I8</accession>
<dbReference type="EMBL" id="RFFH01000006">
    <property type="protein sequence ID" value="RMI31954.1"/>
    <property type="molecule type" value="Genomic_DNA"/>
</dbReference>
<comment type="caution">
    <text evidence="1">The sequence shown here is derived from an EMBL/GenBank/DDBJ whole genome shotgun (WGS) entry which is preliminary data.</text>
</comment>
<gene>
    <name evidence="1" type="ORF">EBN03_16465</name>
</gene>
<dbReference type="OrthoDB" id="3399139at2"/>
<dbReference type="PANTHER" id="PTHR31902">
    <property type="entry name" value="ACTIN PATCHES DISTAL PROTEIN 1"/>
    <property type="match status" value="1"/>
</dbReference>
<dbReference type="AlphaFoldDB" id="A0A3M2L3I8"/>
<reference evidence="1 2" key="1">
    <citation type="submission" date="2018-10" db="EMBL/GenBank/DDBJ databases">
        <title>Isolation from cow dung.</title>
        <authorList>
            <person name="Ling L."/>
        </authorList>
    </citation>
    <scope>NUCLEOTIDE SEQUENCE [LARGE SCALE GENOMIC DNA]</scope>
    <source>
        <strain evidence="1 2">NEAU-LL90</strain>
    </source>
</reference>
<dbReference type="Pfam" id="PF06999">
    <property type="entry name" value="Suc_Fer-like"/>
    <property type="match status" value="1"/>
</dbReference>
<protein>
    <submittedName>
        <fullName evidence="1">Sucrase ferredoxin</fullName>
    </submittedName>
</protein>
<keyword evidence="2" id="KW-1185">Reference proteome</keyword>
<dbReference type="InterPro" id="IPR009737">
    <property type="entry name" value="Aim32/Apd1-like"/>
</dbReference>
<proteinExistence type="predicted"/>
<dbReference type="InterPro" id="IPR036249">
    <property type="entry name" value="Thioredoxin-like_sf"/>
</dbReference>
<sequence length="336" mass="35322">MSTESGSYELPETFTVPVVAESARCPVAPIVKSVFEGLACSEAAADIPLPGSATHVTGWLCVEQPGAWGRDVLADQVLGAEITTELAARTKAARVRPTLIRRPGRHLMTGPRTVLLAAARPGEAWCERLEIEDLEELLKLDLQLLNGPAPGLGEPLTGEDTPVLVCAHGKRDQCCARLGRPIAARLAEVYPERVWECSHTGGHRFAPAMVLLPSGLTYGRIDGDAALSAVAALDLNMLSLTGFRGRSGHGPVQQVAEIAVRERISAPADALTVTPLPAESDPEDPAYAGTAEVVHHDGRRWRVTAGVVGYPPRPASCGAPAKAASAVVATDVVELG</sequence>
<name>A0A3M2L3I8_9NOCA</name>